<evidence type="ECO:0000313" key="3">
    <source>
        <dbReference type="Proteomes" id="UP000254869"/>
    </source>
</evidence>
<dbReference type="Proteomes" id="UP000254869">
    <property type="component" value="Unassembled WGS sequence"/>
</dbReference>
<dbReference type="AlphaFoldDB" id="A0A370IF76"/>
<name>A0A370IF76_9NOCA</name>
<dbReference type="STRING" id="1210086.GCA_001613105_00185"/>
<proteinExistence type="predicted"/>
<protein>
    <submittedName>
        <fullName evidence="2">Phenylpyruvate tautomerase PptA (4-oxalocrotonate tautomerase family)</fullName>
    </submittedName>
</protein>
<feature type="domain" description="Tautomerase cis-CaaD-like" evidence="1">
    <location>
        <begin position="1"/>
        <end position="136"/>
    </location>
</feature>
<keyword evidence="2" id="KW-0670">Pyruvate</keyword>
<dbReference type="Gene3D" id="3.30.429.10">
    <property type="entry name" value="Macrophage Migration Inhibitory Factor"/>
    <property type="match status" value="1"/>
</dbReference>
<organism evidence="2 3">
    <name type="scientific">Nocardia pseudobrasiliensis</name>
    <dbReference type="NCBI Taxonomy" id="45979"/>
    <lineage>
        <taxon>Bacteria</taxon>
        <taxon>Bacillati</taxon>
        <taxon>Actinomycetota</taxon>
        <taxon>Actinomycetes</taxon>
        <taxon>Mycobacteriales</taxon>
        <taxon>Nocardiaceae</taxon>
        <taxon>Nocardia</taxon>
    </lineage>
</organism>
<dbReference type="SUPFAM" id="SSF55331">
    <property type="entry name" value="Tautomerase/MIF"/>
    <property type="match status" value="1"/>
</dbReference>
<dbReference type="EMBL" id="QQBC01000001">
    <property type="protein sequence ID" value="RDI68801.1"/>
    <property type="molecule type" value="Genomic_DNA"/>
</dbReference>
<reference evidence="2 3" key="1">
    <citation type="submission" date="2018-07" db="EMBL/GenBank/DDBJ databases">
        <title>Genomic Encyclopedia of Type Strains, Phase IV (KMG-IV): sequencing the most valuable type-strain genomes for metagenomic binning, comparative biology and taxonomic classification.</title>
        <authorList>
            <person name="Goeker M."/>
        </authorList>
    </citation>
    <scope>NUCLEOTIDE SEQUENCE [LARGE SCALE GENOMIC DNA]</scope>
    <source>
        <strain evidence="2 3">DSM 44290</strain>
    </source>
</reference>
<sequence>MPLWQIHHPVGAYSDADKRNLASDITAIYTAVGLPAFYVVVQFQEIEAANLYVGGEPSGDTVRIVVWHLARQVEDPDRRRAMTERLDATLRPYTADRGLHWEFHIEESPRDLWMIAGFWPPATGSDAEKAWAAANKPLPY</sequence>
<keyword evidence="3" id="KW-1185">Reference proteome</keyword>
<dbReference type="RefSeq" id="WP_067990350.1">
    <property type="nucleotide sequence ID" value="NZ_QQBC01000001.1"/>
</dbReference>
<dbReference type="InterPro" id="IPR014347">
    <property type="entry name" value="Tautomerase/MIF_sf"/>
</dbReference>
<comment type="caution">
    <text evidence="2">The sequence shown here is derived from an EMBL/GenBank/DDBJ whole genome shotgun (WGS) entry which is preliminary data.</text>
</comment>
<evidence type="ECO:0000313" key="2">
    <source>
        <dbReference type="EMBL" id="RDI68801.1"/>
    </source>
</evidence>
<dbReference type="Pfam" id="PF14832">
    <property type="entry name" value="Tautomerase_3"/>
    <property type="match status" value="1"/>
</dbReference>
<evidence type="ECO:0000259" key="1">
    <source>
        <dbReference type="Pfam" id="PF14832"/>
    </source>
</evidence>
<dbReference type="InterPro" id="IPR028116">
    <property type="entry name" value="Cis-CaaD-like"/>
</dbReference>
<gene>
    <name evidence="2" type="ORF">DFR76_101336</name>
</gene>
<accession>A0A370IF76</accession>